<dbReference type="Pfam" id="PF02225">
    <property type="entry name" value="PA"/>
    <property type="match status" value="1"/>
</dbReference>
<feature type="transmembrane region" description="Helical" evidence="14">
    <location>
        <begin position="661"/>
        <end position="685"/>
    </location>
</feature>
<reference evidence="16 17" key="1">
    <citation type="journal article" date="2024" name="Nat. Commun.">
        <title>Phylogenomics reveals the evolutionary origins of lichenization in chlorophyte algae.</title>
        <authorList>
            <person name="Puginier C."/>
            <person name="Libourel C."/>
            <person name="Otte J."/>
            <person name="Skaloud P."/>
            <person name="Haon M."/>
            <person name="Grisel S."/>
            <person name="Petersen M."/>
            <person name="Berrin J.G."/>
            <person name="Delaux P.M."/>
            <person name="Dal Grande F."/>
            <person name="Keller J."/>
        </authorList>
    </citation>
    <scope>NUCLEOTIDE SEQUENCE [LARGE SCALE GENOMIC DNA]</scope>
    <source>
        <strain evidence="16 17">SAG 2036</strain>
    </source>
</reference>
<comment type="caution">
    <text evidence="16">The sequence shown here is derived from an EMBL/GenBank/DDBJ whole genome shotgun (WGS) entry which is preliminary data.</text>
</comment>
<dbReference type="GO" id="GO:0005509">
    <property type="term" value="F:calcium ion binding"/>
    <property type="evidence" value="ECO:0007669"/>
    <property type="project" value="InterPro"/>
</dbReference>
<proteinExistence type="predicted"/>
<dbReference type="PANTHER" id="PTHR22702:SF1">
    <property type="entry name" value="PROTEASE-ASSOCIATED DOMAIN-CONTAINING PROTEIN 1"/>
    <property type="match status" value="1"/>
</dbReference>
<keyword evidence="7 14" id="KW-1133">Transmembrane helix</keyword>
<evidence type="ECO:0000256" key="6">
    <source>
        <dbReference type="ARBA" id="ARBA00022837"/>
    </source>
</evidence>
<dbReference type="Gene3D" id="2.10.25.10">
    <property type="entry name" value="Laminin"/>
    <property type="match status" value="4"/>
</dbReference>
<evidence type="ECO:0000256" key="11">
    <source>
        <dbReference type="ARBA" id="ARBA00023329"/>
    </source>
</evidence>
<evidence type="ECO:0000256" key="8">
    <source>
        <dbReference type="ARBA" id="ARBA00023136"/>
    </source>
</evidence>
<evidence type="ECO:0000313" key="16">
    <source>
        <dbReference type="EMBL" id="KAK9799792.1"/>
    </source>
</evidence>
<keyword evidence="11" id="KW-0968">Cytoplasmic vesicle</keyword>
<dbReference type="Pfam" id="PF07645">
    <property type="entry name" value="EGF_CA"/>
    <property type="match status" value="1"/>
</dbReference>
<keyword evidence="5" id="KW-0677">Repeat</keyword>
<name>A0AAW1NZG7_9CHLO</name>
<keyword evidence="4" id="KW-0732">Signal</keyword>
<evidence type="ECO:0000256" key="10">
    <source>
        <dbReference type="ARBA" id="ARBA00023180"/>
    </source>
</evidence>
<evidence type="ECO:0000256" key="1">
    <source>
        <dbReference type="ARBA" id="ARBA00004614"/>
    </source>
</evidence>
<sequence>MLTDTLPRQQLQRDFLRPGSGESAQRQQAAAMASARSALAATLCLSMAALSAVQLSRAQFVVETNSMRIKQPDSLAGEFDVAIGDFGVPLYGATLVGQVVIPAEGDKHGCSPYPRQLHGKLPDLPVILLVTRGDCYFIEKAFNAQQAGAKAILVMDDRDESLLTMSNPEDRPELAKLKNDINIPAGLVRKVTGDKIWGLLSQDETSTVVVEMDWTDALIHPDNRVEWQLWTSSNDGCGRACERQASFKREFRDTAVTFEKAGYTAFEPHFMHRRCDIDPNSTICLDNCINNGRYCAFDSIIGNFTKQYQPRQVVIEDKRQSCIFDLAQKISKPWLWWDYASAYSLECTMANGKYNNQKCADDIIARNGMNISAVAECMGDENADAPHALLQADMDYQGSTSAIQSHQRVLLLPTVIINTNQYRGRLDVVSITRALCAGFDETTEPDVCLSGTLQEDDCASGEDHGCWREASGKWDACVDTFRGHTCRCPKGFRGDGFTCQDIDECAEGTSGCDQVCTNTIGGWTCGCSDGFLLIGGKSQVGVCLPVDMCSFRGNVDSGGCEMGCSSSNGTATCLCPMLGLELAEDMRHCANVNECADANAGCEQICLDQDPRQTGYPFVCSCKEGFTPDPDNKFKCVEKGAFLDALGLGDLYRNFSARTGAGMGGVIGVAVVAACVTLAIGFGAYHFRMRHHAHAQIKEIM</sequence>
<dbReference type="InterPro" id="IPR056858">
    <property type="entry name" value="VSR_TRX"/>
</dbReference>
<keyword evidence="8 14" id="KW-0472">Membrane</keyword>
<feature type="domain" description="EGF-like" evidence="15">
    <location>
        <begin position="486"/>
        <end position="499"/>
    </location>
</feature>
<dbReference type="SUPFAM" id="SSF57196">
    <property type="entry name" value="EGF/Laminin"/>
    <property type="match status" value="3"/>
</dbReference>
<dbReference type="PANTHER" id="PTHR22702">
    <property type="entry name" value="PROTEASE-ASSOCIATED DOMAIN-CONTAINING PROTEIN"/>
    <property type="match status" value="1"/>
</dbReference>
<dbReference type="GO" id="GO:0000139">
    <property type="term" value="C:Golgi membrane"/>
    <property type="evidence" value="ECO:0007669"/>
    <property type="project" value="UniProtKB-SubCell"/>
</dbReference>
<dbReference type="InterPro" id="IPR000742">
    <property type="entry name" value="EGF"/>
</dbReference>
<accession>A0AAW1NZG7</accession>
<dbReference type="GO" id="GO:0030665">
    <property type="term" value="C:clathrin-coated vesicle membrane"/>
    <property type="evidence" value="ECO:0007669"/>
    <property type="project" value="UniProtKB-SubCell"/>
</dbReference>
<evidence type="ECO:0000256" key="7">
    <source>
        <dbReference type="ARBA" id="ARBA00022989"/>
    </source>
</evidence>
<dbReference type="AlphaFoldDB" id="A0AAW1NZG7"/>
<keyword evidence="6" id="KW-0106">Calcium</keyword>
<evidence type="ECO:0000256" key="4">
    <source>
        <dbReference type="ARBA" id="ARBA00022729"/>
    </source>
</evidence>
<comment type="subcellular location">
    <subcellularLocation>
        <location evidence="12">Cytoplasmic vesicle</location>
        <location evidence="12">Clathrin-coated vesicle membrane</location>
        <topology evidence="12">Single-pass type I membrane protein</topology>
    </subcellularLocation>
    <subcellularLocation>
        <location evidence="1">Golgi apparatus membrane</location>
        <topology evidence="1">Single-pass type I membrane protein</topology>
    </subcellularLocation>
    <subcellularLocation>
        <location evidence="13">Prevacuolar compartment membrane</location>
        <topology evidence="13">Single-pass type I membrane protein</topology>
    </subcellularLocation>
</comment>
<protein>
    <recommendedName>
        <fullName evidence="15">EGF-like domain-containing protein</fullName>
    </recommendedName>
</protein>
<organism evidence="16 17">
    <name type="scientific">Symbiochloris irregularis</name>
    <dbReference type="NCBI Taxonomy" id="706552"/>
    <lineage>
        <taxon>Eukaryota</taxon>
        <taxon>Viridiplantae</taxon>
        <taxon>Chlorophyta</taxon>
        <taxon>core chlorophytes</taxon>
        <taxon>Trebouxiophyceae</taxon>
        <taxon>Trebouxiales</taxon>
        <taxon>Trebouxiaceae</taxon>
        <taxon>Symbiochloris</taxon>
    </lineage>
</organism>
<dbReference type="EMBL" id="JALJOQ010000087">
    <property type="protein sequence ID" value="KAK9799792.1"/>
    <property type="molecule type" value="Genomic_DNA"/>
</dbReference>
<evidence type="ECO:0000313" key="17">
    <source>
        <dbReference type="Proteomes" id="UP001465755"/>
    </source>
</evidence>
<dbReference type="InterPro" id="IPR001881">
    <property type="entry name" value="EGF-like_Ca-bd_dom"/>
</dbReference>
<keyword evidence="3 14" id="KW-0812">Transmembrane</keyword>
<evidence type="ECO:0000259" key="15">
    <source>
        <dbReference type="PROSITE" id="PS01186"/>
    </source>
</evidence>
<gene>
    <name evidence="16" type="ORF">WJX73_009230</name>
</gene>
<evidence type="ECO:0000256" key="3">
    <source>
        <dbReference type="ARBA" id="ARBA00022692"/>
    </source>
</evidence>
<keyword evidence="9" id="KW-1015">Disulfide bond</keyword>
<keyword evidence="10" id="KW-0325">Glycoprotein</keyword>
<keyword evidence="2" id="KW-0245">EGF-like domain</keyword>
<dbReference type="InterPro" id="IPR049883">
    <property type="entry name" value="NOTCH1_EGF-like"/>
</dbReference>
<evidence type="ECO:0000256" key="9">
    <source>
        <dbReference type="ARBA" id="ARBA00023157"/>
    </source>
</evidence>
<evidence type="ECO:0000256" key="12">
    <source>
        <dbReference type="ARBA" id="ARBA00029430"/>
    </source>
</evidence>
<dbReference type="InterPro" id="IPR046450">
    <property type="entry name" value="PA_dom_sf"/>
</dbReference>
<evidence type="ECO:0000256" key="5">
    <source>
        <dbReference type="ARBA" id="ARBA00022737"/>
    </source>
</evidence>
<dbReference type="SUPFAM" id="SSF52025">
    <property type="entry name" value="PA domain"/>
    <property type="match status" value="1"/>
</dbReference>
<evidence type="ECO:0000256" key="13">
    <source>
        <dbReference type="ARBA" id="ARBA00043947"/>
    </source>
</evidence>
<dbReference type="Pfam" id="PF25011">
    <property type="entry name" value="VSR_TRX"/>
    <property type="match status" value="1"/>
</dbReference>
<dbReference type="Proteomes" id="UP001465755">
    <property type="component" value="Unassembled WGS sequence"/>
</dbReference>
<dbReference type="PROSITE" id="PS01186">
    <property type="entry name" value="EGF_2"/>
    <property type="match status" value="1"/>
</dbReference>
<evidence type="ECO:0000256" key="14">
    <source>
        <dbReference type="SAM" id="Phobius"/>
    </source>
</evidence>
<dbReference type="SMART" id="SM00181">
    <property type="entry name" value="EGF"/>
    <property type="match status" value="4"/>
</dbReference>
<evidence type="ECO:0000256" key="2">
    <source>
        <dbReference type="ARBA" id="ARBA00022536"/>
    </source>
</evidence>
<dbReference type="Gene3D" id="3.50.30.30">
    <property type="match status" value="1"/>
</dbReference>
<dbReference type="SMART" id="SM00179">
    <property type="entry name" value="EGF_CA"/>
    <property type="match status" value="3"/>
</dbReference>
<keyword evidence="17" id="KW-1185">Reference proteome</keyword>
<dbReference type="InterPro" id="IPR003137">
    <property type="entry name" value="PA_domain"/>
</dbReference>